<dbReference type="KEGG" id="pseg:D3H65_20310"/>
<keyword evidence="2" id="KW-1185">Reference proteome</keyword>
<dbReference type="Proteomes" id="UP000263900">
    <property type="component" value="Chromosome"/>
</dbReference>
<name>A0A3B7MQW6_9BACT</name>
<reference evidence="1 2" key="1">
    <citation type="submission" date="2018-09" db="EMBL/GenBank/DDBJ databases">
        <title>Genome sequencing of strain 6GH32-13.</title>
        <authorList>
            <person name="Weon H.-Y."/>
            <person name="Heo J."/>
            <person name="Kwon S.-W."/>
        </authorList>
    </citation>
    <scope>NUCLEOTIDE SEQUENCE [LARGE SCALE GENOMIC DNA]</scope>
    <source>
        <strain evidence="1 2">5GH32-13</strain>
    </source>
</reference>
<evidence type="ECO:0000313" key="2">
    <source>
        <dbReference type="Proteomes" id="UP000263900"/>
    </source>
</evidence>
<dbReference type="OrthoDB" id="645138at2"/>
<dbReference type="RefSeq" id="WP_119052066.1">
    <property type="nucleotide sequence ID" value="NZ_CP032157.1"/>
</dbReference>
<organism evidence="1 2">
    <name type="scientific">Paraflavitalea soli</name>
    <dbReference type="NCBI Taxonomy" id="2315862"/>
    <lineage>
        <taxon>Bacteria</taxon>
        <taxon>Pseudomonadati</taxon>
        <taxon>Bacteroidota</taxon>
        <taxon>Chitinophagia</taxon>
        <taxon>Chitinophagales</taxon>
        <taxon>Chitinophagaceae</taxon>
        <taxon>Paraflavitalea</taxon>
    </lineage>
</organism>
<gene>
    <name evidence="1" type="ORF">D3H65_20310</name>
</gene>
<sequence>MPKQISPIVKLKGAIDDISFYKTQDGFMARQKTAISADRIKTDPKFDLLRRAGQEFGTGGKAGKLFRDIWNTELNKARDNRVTSRVTQAMVAVLQSDPTSDLGLRRVENGDLTLLQGFEFNIGVPFAACVKTQFPHTIDRVSGQVRVNLVSHIPRLEIAPPDNATHYSIFAAAAAIDFATGEYSITRQSSASLPWDNDPTVASVLQMAVLPATTLPIFLLLGVEFVKLVNGKSYPLSKGLSSLQVWAVDQLP</sequence>
<protein>
    <submittedName>
        <fullName evidence="1">Uncharacterized protein</fullName>
    </submittedName>
</protein>
<dbReference type="EMBL" id="CP032157">
    <property type="protein sequence ID" value="AXY76187.1"/>
    <property type="molecule type" value="Genomic_DNA"/>
</dbReference>
<dbReference type="AlphaFoldDB" id="A0A3B7MQW6"/>
<proteinExistence type="predicted"/>
<accession>A0A3B7MQW6</accession>
<evidence type="ECO:0000313" key="1">
    <source>
        <dbReference type="EMBL" id="AXY76187.1"/>
    </source>
</evidence>